<feature type="domain" description="ZP" evidence="8">
    <location>
        <begin position="271"/>
        <end position="502"/>
    </location>
</feature>
<evidence type="ECO:0000256" key="6">
    <source>
        <dbReference type="ARBA" id="ARBA00022989"/>
    </source>
</evidence>
<proteinExistence type="predicted"/>
<dbReference type="InterPro" id="IPR057475">
    <property type="entry name" value="CUT_C"/>
</dbReference>
<keyword evidence="5" id="KW-0732">Signal</keyword>
<evidence type="ECO:0000256" key="1">
    <source>
        <dbReference type="ARBA" id="ARBA00004251"/>
    </source>
</evidence>
<dbReference type="GO" id="GO:0005886">
    <property type="term" value="C:plasma membrane"/>
    <property type="evidence" value="ECO:0007669"/>
    <property type="project" value="UniProtKB-SubCell"/>
</dbReference>
<evidence type="ECO:0000256" key="4">
    <source>
        <dbReference type="ARBA" id="ARBA00022692"/>
    </source>
</evidence>
<dbReference type="Pfam" id="PF25301">
    <property type="entry name" value="CUT_C"/>
    <property type="match status" value="1"/>
</dbReference>
<evidence type="ECO:0000259" key="8">
    <source>
        <dbReference type="PROSITE" id="PS51034"/>
    </source>
</evidence>
<dbReference type="PANTHER" id="PTHR22907:SF11">
    <property type="entry name" value="CUTICLIN-5"/>
    <property type="match status" value="1"/>
</dbReference>
<keyword evidence="3" id="KW-1003">Cell membrane</keyword>
<evidence type="ECO:0000313" key="10">
    <source>
        <dbReference type="Proteomes" id="UP001620626"/>
    </source>
</evidence>
<dbReference type="GO" id="GO:0042302">
    <property type="term" value="F:structural constituent of cuticle"/>
    <property type="evidence" value="ECO:0007669"/>
    <property type="project" value="UniProtKB-KW"/>
</dbReference>
<gene>
    <name evidence="9" type="ORF">niasHT_025026</name>
</gene>
<dbReference type="Pfam" id="PF25057">
    <property type="entry name" value="CUT_N"/>
    <property type="match status" value="1"/>
</dbReference>
<dbReference type="EMBL" id="JBICBT010000672">
    <property type="protein sequence ID" value="KAL3105969.1"/>
    <property type="molecule type" value="Genomic_DNA"/>
</dbReference>
<keyword evidence="7" id="KW-0472">Membrane</keyword>
<dbReference type="InterPro" id="IPR056953">
    <property type="entry name" value="CUT_N"/>
</dbReference>
<protein>
    <recommendedName>
        <fullName evidence="8">ZP domain-containing protein</fullName>
    </recommendedName>
</protein>
<keyword evidence="4" id="KW-0812">Transmembrane</keyword>
<evidence type="ECO:0000313" key="9">
    <source>
        <dbReference type="EMBL" id="KAL3105969.1"/>
    </source>
</evidence>
<evidence type="ECO:0000256" key="5">
    <source>
        <dbReference type="ARBA" id="ARBA00022729"/>
    </source>
</evidence>
<comment type="subcellular location">
    <subcellularLocation>
        <location evidence="1">Cell membrane</location>
        <topology evidence="1">Single-pass type I membrane protein</topology>
    </subcellularLocation>
</comment>
<dbReference type="PANTHER" id="PTHR22907">
    <property type="entry name" value="GH04558P"/>
    <property type="match status" value="1"/>
</dbReference>
<keyword evidence="10" id="KW-1185">Reference proteome</keyword>
<dbReference type="InterPro" id="IPR001507">
    <property type="entry name" value="ZP_dom"/>
</dbReference>
<name>A0ABD2KUI5_9BILA</name>
<dbReference type="InterPro" id="IPR051962">
    <property type="entry name" value="Cuticlin"/>
</dbReference>
<evidence type="ECO:0000256" key="7">
    <source>
        <dbReference type="ARBA" id="ARBA00023136"/>
    </source>
</evidence>
<organism evidence="9 10">
    <name type="scientific">Heterodera trifolii</name>
    <dbReference type="NCBI Taxonomy" id="157864"/>
    <lineage>
        <taxon>Eukaryota</taxon>
        <taxon>Metazoa</taxon>
        <taxon>Ecdysozoa</taxon>
        <taxon>Nematoda</taxon>
        <taxon>Chromadorea</taxon>
        <taxon>Rhabditida</taxon>
        <taxon>Tylenchina</taxon>
        <taxon>Tylenchomorpha</taxon>
        <taxon>Tylenchoidea</taxon>
        <taxon>Heteroderidae</taxon>
        <taxon>Heteroderinae</taxon>
        <taxon>Heterodera</taxon>
    </lineage>
</organism>
<evidence type="ECO:0000256" key="3">
    <source>
        <dbReference type="ARBA" id="ARBA00022475"/>
    </source>
</evidence>
<evidence type="ECO:0000256" key="2">
    <source>
        <dbReference type="ARBA" id="ARBA00022460"/>
    </source>
</evidence>
<dbReference type="Proteomes" id="UP001620626">
    <property type="component" value="Unassembled WGS sequence"/>
</dbReference>
<dbReference type="PROSITE" id="PS51034">
    <property type="entry name" value="ZP_2"/>
    <property type="match status" value="1"/>
</dbReference>
<dbReference type="AlphaFoldDB" id="A0ABD2KUI5"/>
<accession>A0ABD2KUI5</accession>
<keyword evidence="2" id="KW-0193">Cuticle</keyword>
<comment type="caution">
    <text evidence="9">The sequence shown here is derived from an EMBL/GenBank/DDBJ whole genome shotgun (WGS) entry which is preliminary data.</text>
</comment>
<sequence>MEIRSNNDDCLEERFIRLTRYVAYLLFDLMEANETTSLRLSAFSTLLSQQHVFDDDETDANGWLAPSRANATRRRKRTGKLVAQLVGIVSTFLDAQFELAYLSDVNDYVIRLREWSVSCSESQLSDEGRADPTNAWSHCQAILFLNRIGMHLIDEKTSDELSAAIGRNGAEENEVQCPFEQLDEEDDEKVPEYGEGMAPQEAKLDGKLEPWPSTYILLPILICCCAVWGSVSVNGTAQSLESKSPCRERPIWQKTMAKEREQKPTEKFDFNYLNNYFRKLFDTRNPFVGVVFVEGQFKEPRCRSAFVDESAIGRGAARNAQIRLSFGTCGIKHTKREDYPRGVFLSVRLVVAFHAQYLSKLDRVYDLRCFYMEMEHELEKPFTVRMDPPTIHSKQIQMPNCRYEVLSESPHGPPVYYATVGQMHSCFADDGNGDKVKLIDEKGCARDKYLLQNLEYVSDLMVGKEAHVYKYADRQNIYFDCKISLSVKEPFCEFCPVPNCADPPRRKHFNFISRKRKLTKRHLEEEEEKSDY</sequence>
<keyword evidence="6" id="KW-1133">Transmembrane helix</keyword>
<dbReference type="SMART" id="SM00241">
    <property type="entry name" value="ZP"/>
    <property type="match status" value="1"/>
</dbReference>
<reference evidence="9 10" key="1">
    <citation type="submission" date="2024-10" db="EMBL/GenBank/DDBJ databases">
        <authorList>
            <person name="Kim D."/>
        </authorList>
    </citation>
    <scope>NUCLEOTIDE SEQUENCE [LARGE SCALE GENOMIC DNA]</scope>
    <source>
        <strain evidence="9">BH-2024</strain>
    </source>
</reference>